<gene>
    <name evidence="2" type="ORF">ERS007741_04750</name>
</gene>
<proteinExistence type="predicted"/>
<reference evidence="2 3" key="1">
    <citation type="submission" date="2015-03" db="EMBL/GenBank/DDBJ databases">
        <authorList>
            <consortium name="Pathogen Informatics"/>
        </authorList>
    </citation>
    <scope>NUCLEOTIDE SEQUENCE [LARGE SCALE GENOMIC DNA]</scope>
    <source>
        <strain evidence="2 3">P00601463</strain>
    </source>
</reference>
<name>A0A655JT15_MYCTX</name>
<evidence type="ECO:0000313" key="3">
    <source>
        <dbReference type="Proteomes" id="UP000048600"/>
    </source>
</evidence>
<dbReference type="EMBL" id="CHKL01001220">
    <property type="protein sequence ID" value="COX81614.1"/>
    <property type="molecule type" value="Genomic_DNA"/>
</dbReference>
<accession>A0A655JT15</accession>
<feature type="compositionally biased region" description="Polar residues" evidence="1">
    <location>
        <begin position="36"/>
        <end position="54"/>
    </location>
</feature>
<evidence type="ECO:0000256" key="1">
    <source>
        <dbReference type="SAM" id="MobiDB-lite"/>
    </source>
</evidence>
<evidence type="ECO:0000313" key="2">
    <source>
        <dbReference type="EMBL" id="COX81614.1"/>
    </source>
</evidence>
<feature type="region of interest" description="Disordered" evidence="1">
    <location>
        <begin position="36"/>
        <end position="63"/>
    </location>
</feature>
<sequence length="63" mass="7126">MRVSLTDAMVCRGPRMRRTFRKPKRANTAVTTTIMANTSKKATQRQIQVSSSSATKKKKKKVE</sequence>
<dbReference type="Proteomes" id="UP000048600">
    <property type="component" value="Unassembled WGS sequence"/>
</dbReference>
<dbReference type="AlphaFoldDB" id="A0A655JT15"/>
<organism evidence="2 3">
    <name type="scientific">Mycobacterium tuberculosis</name>
    <dbReference type="NCBI Taxonomy" id="1773"/>
    <lineage>
        <taxon>Bacteria</taxon>
        <taxon>Bacillati</taxon>
        <taxon>Actinomycetota</taxon>
        <taxon>Actinomycetes</taxon>
        <taxon>Mycobacteriales</taxon>
        <taxon>Mycobacteriaceae</taxon>
        <taxon>Mycobacterium</taxon>
        <taxon>Mycobacterium tuberculosis complex</taxon>
    </lineage>
</organism>
<protein>
    <submittedName>
        <fullName evidence="2">Uncharacterized protein</fullName>
    </submittedName>
</protein>